<name>A0A059E4A8_9PROT</name>
<dbReference type="PATRIC" id="fig|1280948.3.peg.1346"/>
<dbReference type="SUPFAM" id="SSF52540">
    <property type="entry name" value="P-loop containing nucleoside triphosphate hydrolases"/>
    <property type="match status" value="1"/>
</dbReference>
<keyword evidence="1 2" id="KW-0808">Transferase</keyword>
<protein>
    <submittedName>
        <fullName evidence="2">Sulfotransferase</fullName>
    </submittedName>
</protein>
<dbReference type="PANTHER" id="PTHR12788:SF10">
    <property type="entry name" value="PROTEIN-TYROSINE SULFOTRANSFERASE"/>
    <property type="match status" value="1"/>
</dbReference>
<dbReference type="eggNOG" id="COG0726">
    <property type="taxonomic scope" value="Bacteria"/>
</dbReference>
<dbReference type="PROSITE" id="PS51257">
    <property type="entry name" value="PROKAR_LIPOPROTEIN"/>
    <property type="match status" value="1"/>
</dbReference>
<sequence>MKRIFLVGSPRSGTTLLQSMIGCSPDIVTFKESHLFSRSFSVRHTALPAHRSPLGEVTRFFEENEIGINCLPPDLSASERLSREAVAAYFLEALDNAGSSSGKCAWLEKTPRHLLYTDLIEKAAAREGKDVHFIHLIRDGVSVAASMSNASQLWQKKHDAEAALKRWQKEIAITRSKCGNQNHTVAVYEDLLHEPTTTMTKLAKRLGLRLSREDLARRNEVLESIVRADESWKLDTAGQHVKPLDRTSKHISDEQREQLQSVIDYTDYHYLLEVAHSAMDEVMA</sequence>
<dbReference type="EMBL" id="DMBR01000364">
    <property type="protein sequence ID" value="HAE95285.1"/>
    <property type="molecule type" value="Genomic_DNA"/>
</dbReference>
<dbReference type="InterPro" id="IPR027417">
    <property type="entry name" value="P-loop_NTPase"/>
</dbReference>
<dbReference type="PANTHER" id="PTHR12788">
    <property type="entry name" value="PROTEIN-TYROSINE SULFOTRANSFERASE 2"/>
    <property type="match status" value="1"/>
</dbReference>
<dbReference type="Gene3D" id="3.40.50.300">
    <property type="entry name" value="P-loop containing nucleotide triphosphate hydrolases"/>
    <property type="match status" value="1"/>
</dbReference>
<dbReference type="InterPro" id="IPR026634">
    <property type="entry name" value="TPST-like"/>
</dbReference>
<dbReference type="AlphaFoldDB" id="A0A059E4A8"/>
<keyword evidence="4" id="KW-1185">Reference proteome</keyword>
<evidence type="ECO:0000313" key="2">
    <source>
        <dbReference type="EMBL" id="HAE95285.1"/>
    </source>
</evidence>
<comment type="caution">
    <text evidence="3">The sequence shown here is derived from an EMBL/GenBank/DDBJ whole genome shotgun (WGS) entry which is preliminary data.</text>
</comment>
<organism evidence="3 4">
    <name type="scientific">Hyphomonas atlantica</name>
    <dbReference type="NCBI Taxonomy" id="1280948"/>
    <lineage>
        <taxon>Bacteria</taxon>
        <taxon>Pseudomonadati</taxon>
        <taxon>Pseudomonadota</taxon>
        <taxon>Alphaproteobacteria</taxon>
        <taxon>Hyphomonadales</taxon>
        <taxon>Hyphomonadaceae</taxon>
        <taxon>Hyphomonas</taxon>
    </lineage>
</organism>
<dbReference type="Proteomes" id="UP000259173">
    <property type="component" value="Unassembled WGS sequence"/>
</dbReference>
<dbReference type="RefSeq" id="WP_035550170.1">
    <property type="nucleotide sequence ID" value="NZ_AWFH01000008.1"/>
</dbReference>
<reference evidence="2 5" key="2">
    <citation type="journal article" date="2018" name="Nat. Biotechnol.">
        <title>A standardized bacterial taxonomy based on genome phylogeny substantially revises the tree of life.</title>
        <authorList>
            <person name="Parks D.H."/>
            <person name="Chuvochina M."/>
            <person name="Waite D.W."/>
            <person name="Rinke C."/>
            <person name="Skarshewski A."/>
            <person name="Chaumeil P.A."/>
            <person name="Hugenholtz P."/>
        </authorList>
    </citation>
    <scope>NUCLEOTIDE SEQUENCE [LARGE SCALE GENOMIC DNA]</scope>
    <source>
        <strain evidence="2">UBA8557</strain>
    </source>
</reference>
<dbReference type="STRING" id="1280948.HY36_15565"/>
<proteinExistence type="predicted"/>
<gene>
    <name evidence="2" type="ORF">DCG65_12050</name>
    <name evidence="3" type="ORF">HY36_15565</name>
</gene>
<dbReference type="EMBL" id="AWFH01000008">
    <property type="protein sequence ID" value="KCZ62784.1"/>
    <property type="molecule type" value="Genomic_DNA"/>
</dbReference>
<dbReference type="GO" id="GO:0008476">
    <property type="term" value="F:protein-tyrosine sulfotransferase activity"/>
    <property type="evidence" value="ECO:0007669"/>
    <property type="project" value="InterPro"/>
</dbReference>
<evidence type="ECO:0000313" key="3">
    <source>
        <dbReference type="EMBL" id="KCZ62784.1"/>
    </source>
</evidence>
<dbReference type="Proteomes" id="UP000024547">
    <property type="component" value="Unassembled WGS sequence"/>
</dbReference>
<evidence type="ECO:0000313" key="4">
    <source>
        <dbReference type="Proteomes" id="UP000024547"/>
    </source>
</evidence>
<dbReference type="OrthoDB" id="977108at2"/>
<reference evidence="3 4" key="1">
    <citation type="journal article" date="2014" name="Antonie Van Leeuwenhoek">
        <title>Hyphomonas beringensis sp. nov. and Hyphomonas chukchiensis sp. nov., isolated from surface seawater of the Bering Sea and Chukchi Sea.</title>
        <authorList>
            <person name="Li C."/>
            <person name="Lai Q."/>
            <person name="Li G."/>
            <person name="Dong C."/>
            <person name="Wang J."/>
            <person name="Liao Y."/>
            <person name="Shao Z."/>
        </authorList>
    </citation>
    <scope>NUCLEOTIDE SEQUENCE [LARGE SCALE GENOMIC DNA]</scope>
    <source>
        <strain evidence="3 4">22II1-22F38</strain>
    </source>
</reference>
<evidence type="ECO:0000256" key="1">
    <source>
        <dbReference type="ARBA" id="ARBA00022679"/>
    </source>
</evidence>
<dbReference type="Pfam" id="PF13469">
    <property type="entry name" value="Sulfotransfer_3"/>
    <property type="match status" value="1"/>
</dbReference>
<accession>A0A059E4A8</accession>
<evidence type="ECO:0000313" key="5">
    <source>
        <dbReference type="Proteomes" id="UP000259173"/>
    </source>
</evidence>